<reference evidence="2" key="1">
    <citation type="journal article" date="2023" name="Science">
        <title>Genome structures resolve the early diversification of teleost fishes.</title>
        <authorList>
            <person name="Parey E."/>
            <person name="Louis A."/>
            <person name="Montfort J."/>
            <person name="Bouchez O."/>
            <person name="Roques C."/>
            <person name="Iampietro C."/>
            <person name="Lluch J."/>
            <person name="Castinel A."/>
            <person name="Donnadieu C."/>
            <person name="Desvignes T."/>
            <person name="Floi Bucao C."/>
            <person name="Jouanno E."/>
            <person name="Wen M."/>
            <person name="Mejri S."/>
            <person name="Dirks R."/>
            <person name="Jansen H."/>
            <person name="Henkel C."/>
            <person name="Chen W.J."/>
            <person name="Zahm M."/>
            <person name="Cabau C."/>
            <person name="Klopp C."/>
            <person name="Thompson A.W."/>
            <person name="Robinson-Rechavi M."/>
            <person name="Braasch I."/>
            <person name="Lecointre G."/>
            <person name="Bobe J."/>
            <person name="Postlethwait J.H."/>
            <person name="Berthelot C."/>
            <person name="Roest Crollius H."/>
            <person name="Guiguen Y."/>
        </authorList>
    </citation>
    <scope>NUCLEOTIDE SEQUENCE</scope>
    <source>
        <strain evidence="2">WJC10195</strain>
    </source>
</reference>
<protein>
    <submittedName>
        <fullName evidence="2">Uncharacterized protein</fullName>
    </submittedName>
</protein>
<comment type="caution">
    <text evidence="2">The sequence shown here is derived from an EMBL/GenBank/DDBJ whole genome shotgun (WGS) entry which is preliminary data.</text>
</comment>
<feature type="region of interest" description="Disordered" evidence="1">
    <location>
        <begin position="49"/>
        <end position="77"/>
    </location>
</feature>
<dbReference type="AlphaFoldDB" id="A0A9Q1FUI8"/>
<accession>A0A9Q1FUI8</accession>
<dbReference type="EMBL" id="JAINUF010000004">
    <property type="protein sequence ID" value="KAJ8365903.1"/>
    <property type="molecule type" value="Genomic_DNA"/>
</dbReference>
<sequence>MGTQTRRPAGINPCSAHHLFPCVIMAYPDHFTVCAFHNPHLHNQTATGNLRETQRTPHAPWVPPRDSIPQCSGGESSSLAAAQATLLINSQSPREVRDSSLHFHDWPEQDVPSAPNCSRGSCLHFSPSGLGCVPQTEPRY</sequence>
<organism evidence="2 3">
    <name type="scientific">Synaphobranchus kaupii</name>
    <name type="common">Kaup's arrowtooth eel</name>
    <dbReference type="NCBI Taxonomy" id="118154"/>
    <lineage>
        <taxon>Eukaryota</taxon>
        <taxon>Metazoa</taxon>
        <taxon>Chordata</taxon>
        <taxon>Craniata</taxon>
        <taxon>Vertebrata</taxon>
        <taxon>Euteleostomi</taxon>
        <taxon>Actinopterygii</taxon>
        <taxon>Neopterygii</taxon>
        <taxon>Teleostei</taxon>
        <taxon>Anguilliformes</taxon>
        <taxon>Synaphobranchidae</taxon>
        <taxon>Synaphobranchus</taxon>
    </lineage>
</organism>
<keyword evidence="3" id="KW-1185">Reference proteome</keyword>
<evidence type="ECO:0000256" key="1">
    <source>
        <dbReference type="SAM" id="MobiDB-lite"/>
    </source>
</evidence>
<evidence type="ECO:0000313" key="2">
    <source>
        <dbReference type="EMBL" id="KAJ8365903.1"/>
    </source>
</evidence>
<name>A0A9Q1FUI8_SYNKA</name>
<proteinExistence type="predicted"/>
<gene>
    <name evidence="2" type="ORF">SKAU_G00147340</name>
</gene>
<dbReference type="Proteomes" id="UP001152622">
    <property type="component" value="Chromosome 4"/>
</dbReference>
<evidence type="ECO:0000313" key="3">
    <source>
        <dbReference type="Proteomes" id="UP001152622"/>
    </source>
</evidence>